<dbReference type="InterPro" id="IPR028082">
    <property type="entry name" value="Peripla_BP_I"/>
</dbReference>
<evidence type="ECO:0000313" key="10">
    <source>
        <dbReference type="Proteomes" id="UP000199118"/>
    </source>
</evidence>
<organism evidence="9 10">
    <name type="scientific">Albimonas donghaensis</name>
    <dbReference type="NCBI Taxonomy" id="356660"/>
    <lineage>
        <taxon>Bacteria</taxon>
        <taxon>Pseudomonadati</taxon>
        <taxon>Pseudomonadota</taxon>
        <taxon>Alphaproteobacteria</taxon>
        <taxon>Rhodobacterales</taxon>
        <taxon>Paracoccaceae</taxon>
        <taxon>Albimonas</taxon>
    </lineage>
</organism>
<dbReference type="STRING" id="356660.SAMN05444336_104227"/>
<proteinExistence type="inferred from homology"/>
<dbReference type="EMBL" id="FNMZ01000004">
    <property type="protein sequence ID" value="SDX30222.1"/>
    <property type="molecule type" value="Genomic_DNA"/>
</dbReference>
<dbReference type="PANTHER" id="PTHR34296">
    <property type="entry name" value="TRANSCRIPTIONAL ACTIVATOR PROTEIN MED"/>
    <property type="match status" value="1"/>
</dbReference>
<dbReference type="InterPro" id="IPR050957">
    <property type="entry name" value="BMP_lipoprotein"/>
</dbReference>
<dbReference type="CDD" id="cd06354">
    <property type="entry name" value="PBP1_PrnA-like"/>
    <property type="match status" value="1"/>
</dbReference>
<evidence type="ECO:0000256" key="4">
    <source>
        <dbReference type="ARBA" id="ARBA00022729"/>
    </source>
</evidence>
<evidence type="ECO:0000256" key="7">
    <source>
        <dbReference type="SAM" id="SignalP"/>
    </source>
</evidence>
<dbReference type="Proteomes" id="UP000199118">
    <property type="component" value="Unassembled WGS sequence"/>
</dbReference>
<keyword evidence="3" id="KW-1003">Cell membrane</keyword>
<comment type="similarity">
    <text evidence="2">Belongs to the BMP lipoprotein family.</text>
</comment>
<gene>
    <name evidence="9" type="ORF">SAMN05444336_104227</name>
</gene>
<evidence type="ECO:0000259" key="8">
    <source>
        <dbReference type="Pfam" id="PF02608"/>
    </source>
</evidence>
<keyword evidence="5" id="KW-0472">Membrane</keyword>
<dbReference type="Pfam" id="PF02608">
    <property type="entry name" value="Bmp"/>
    <property type="match status" value="1"/>
</dbReference>
<name>A0A1H3AKJ0_9RHOB</name>
<evidence type="ECO:0000256" key="3">
    <source>
        <dbReference type="ARBA" id="ARBA00022475"/>
    </source>
</evidence>
<dbReference type="GO" id="GO:0005886">
    <property type="term" value="C:plasma membrane"/>
    <property type="evidence" value="ECO:0007669"/>
    <property type="project" value="UniProtKB-SubCell"/>
</dbReference>
<keyword evidence="10" id="KW-1185">Reference proteome</keyword>
<dbReference type="OrthoDB" id="9784230at2"/>
<dbReference type="Gene3D" id="3.40.50.2300">
    <property type="match status" value="2"/>
</dbReference>
<keyword evidence="6" id="KW-0449">Lipoprotein</keyword>
<feature type="chain" id="PRO_5011730818" evidence="7">
    <location>
        <begin position="20"/>
        <end position="354"/>
    </location>
</feature>
<reference evidence="9 10" key="1">
    <citation type="submission" date="2016-10" db="EMBL/GenBank/DDBJ databases">
        <authorList>
            <person name="de Groot N.N."/>
        </authorList>
    </citation>
    <scope>NUCLEOTIDE SEQUENCE [LARGE SCALE GENOMIC DNA]</scope>
    <source>
        <strain evidence="9 10">DSM 17890</strain>
    </source>
</reference>
<feature type="domain" description="ABC transporter substrate-binding protein PnrA-like" evidence="8">
    <location>
        <begin position="59"/>
        <end position="343"/>
    </location>
</feature>
<dbReference type="InterPro" id="IPR003760">
    <property type="entry name" value="PnrA-like"/>
</dbReference>
<sequence length="354" mass="36880">MTRLLRAAAAAISPRAARAALSPRAVLSAALFAAALAAIPVPDGLRAEPGLVYSTGGKFDKSFNEGAFHGARAWAERTGETFAEFEIDGPAQSEQALRAAARRGLDPIVAIGFTHAQAMAKIAPEYPDAHFVIVDSVVDQPNVRSIVYREHEGGFLVGLLGVMASKTQVLGFVGGMDIPLIRKFACGYIQGARAANPSAEVLVNMVGDTPAAWTDPARGAELAISQIERGADVVMQAAGGTGLGVLQAAADRDVLGIGTDSNQNWIHPGQILTTMLKRVDVAVQEVFSAAGADFEPGISSLGVAEGGIGWALDAHNRDLISPDMEQAVNEAAELIADGRIKVHDSTTEGPCPVK</sequence>
<dbReference type="RefSeq" id="WP_092682519.1">
    <property type="nucleotide sequence ID" value="NZ_FNMZ01000004.1"/>
</dbReference>
<evidence type="ECO:0000256" key="2">
    <source>
        <dbReference type="ARBA" id="ARBA00008610"/>
    </source>
</evidence>
<dbReference type="AlphaFoldDB" id="A0A1H3AKJ0"/>
<protein>
    <submittedName>
        <fullName evidence="9">Nucleoside-binding protein</fullName>
    </submittedName>
</protein>
<dbReference type="SUPFAM" id="SSF53822">
    <property type="entry name" value="Periplasmic binding protein-like I"/>
    <property type="match status" value="1"/>
</dbReference>
<feature type="signal peptide" evidence="7">
    <location>
        <begin position="1"/>
        <end position="19"/>
    </location>
</feature>
<accession>A0A1H3AKJ0</accession>
<evidence type="ECO:0000313" key="9">
    <source>
        <dbReference type="EMBL" id="SDX30222.1"/>
    </source>
</evidence>
<evidence type="ECO:0000256" key="6">
    <source>
        <dbReference type="ARBA" id="ARBA00023288"/>
    </source>
</evidence>
<comment type="subcellular location">
    <subcellularLocation>
        <location evidence="1">Cell membrane</location>
        <topology evidence="1">Lipid-anchor</topology>
    </subcellularLocation>
</comment>
<dbReference type="PANTHER" id="PTHR34296:SF2">
    <property type="entry name" value="ABC TRANSPORTER GUANOSINE-BINDING PROTEIN NUPN"/>
    <property type="match status" value="1"/>
</dbReference>
<evidence type="ECO:0000256" key="1">
    <source>
        <dbReference type="ARBA" id="ARBA00004193"/>
    </source>
</evidence>
<keyword evidence="4 7" id="KW-0732">Signal</keyword>
<evidence type="ECO:0000256" key="5">
    <source>
        <dbReference type="ARBA" id="ARBA00023136"/>
    </source>
</evidence>